<dbReference type="InterPro" id="IPR011990">
    <property type="entry name" value="TPR-like_helical_dom_sf"/>
</dbReference>
<dbReference type="EMBL" id="KN822724">
    <property type="protein sequence ID" value="KIM50093.1"/>
    <property type="molecule type" value="Genomic_DNA"/>
</dbReference>
<proteinExistence type="predicted"/>
<reference evidence="1 2" key="1">
    <citation type="submission" date="2014-04" db="EMBL/GenBank/DDBJ databases">
        <authorList>
            <consortium name="DOE Joint Genome Institute"/>
            <person name="Kuo A."/>
            <person name="Kohler A."/>
            <person name="Nagy L.G."/>
            <person name="Floudas D."/>
            <person name="Copeland A."/>
            <person name="Barry K.W."/>
            <person name="Cichocki N."/>
            <person name="Veneault-Fourrey C."/>
            <person name="LaButti K."/>
            <person name="Lindquist E.A."/>
            <person name="Lipzen A."/>
            <person name="Lundell T."/>
            <person name="Morin E."/>
            <person name="Murat C."/>
            <person name="Sun H."/>
            <person name="Tunlid A."/>
            <person name="Henrissat B."/>
            <person name="Grigoriev I.V."/>
            <person name="Hibbett D.S."/>
            <person name="Martin F."/>
            <person name="Nordberg H.P."/>
            <person name="Cantor M.N."/>
            <person name="Hua S.X."/>
        </authorList>
    </citation>
    <scope>NUCLEOTIDE SEQUENCE [LARGE SCALE GENOMIC DNA]</scope>
    <source>
        <strain evidence="1 2">Foug A</strain>
    </source>
</reference>
<organism evidence="1 2">
    <name type="scientific">Scleroderma citrinum Foug A</name>
    <dbReference type="NCBI Taxonomy" id="1036808"/>
    <lineage>
        <taxon>Eukaryota</taxon>
        <taxon>Fungi</taxon>
        <taxon>Dikarya</taxon>
        <taxon>Basidiomycota</taxon>
        <taxon>Agaricomycotina</taxon>
        <taxon>Agaricomycetes</taxon>
        <taxon>Agaricomycetidae</taxon>
        <taxon>Boletales</taxon>
        <taxon>Sclerodermatineae</taxon>
        <taxon>Sclerodermataceae</taxon>
        <taxon>Scleroderma</taxon>
    </lineage>
</organism>
<dbReference type="HOGENOM" id="CLU_001305_4_4_1"/>
<dbReference type="SUPFAM" id="SSF48452">
    <property type="entry name" value="TPR-like"/>
    <property type="match status" value="1"/>
</dbReference>
<feature type="non-terminal residue" evidence="1">
    <location>
        <position position="1"/>
    </location>
</feature>
<dbReference type="AlphaFoldDB" id="A0A0C2YK26"/>
<accession>A0A0C2YK26</accession>
<reference evidence="2" key="2">
    <citation type="submission" date="2015-01" db="EMBL/GenBank/DDBJ databases">
        <title>Evolutionary Origins and Diversification of the Mycorrhizal Mutualists.</title>
        <authorList>
            <consortium name="DOE Joint Genome Institute"/>
            <consortium name="Mycorrhizal Genomics Consortium"/>
            <person name="Kohler A."/>
            <person name="Kuo A."/>
            <person name="Nagy L.G."/>
            <person name="Floudas D."/>
            <person name="Copeland A."/>
            <person name="Barry K.W."/>
            <person name="Cichocki N."/>
            <person name="Veneault-Fourrey C."/>
            <person name="LaButti K."/>
            <person name="Lindquist E.A."/>
            <person name="Lipzen A."/>
            <person name="Lundell T."/>
            <person name="Morin E."/>
            <person name="Murat C."/>
            <person name="Riley R."/>
            <person name="Ohm R."/>
            <person name="Sun H."/>
            <person name="Tunlid A."/>
            <person name="Henrissat B."/>
            <person name="Grigoriev I.V."/>
            <person name="Hibbett D.S."/>
            <person name="Martin F."/>
        </authorList>
    </citation>
    <scope>NUCLEOTIDE SEQUENCE [LARGE SCALE GENOMIC DNA]</scope>
    <source>
        <strain evidence="2">Foug A</strain>
    </source>
</reference>
<dbReference type="InParanoid" id="A0A0C2YK26"/>
<name>A0A0C2YK26_9AGAM</name>
<protein>
    <submittedName>
        <fullName evidence="1">Uncharacterized protein</fullName>
    </submittedName>
</protein>
<sequence>RYDNQGTIEDLEEAITLGRAALELQSPAHSWCPTSIYNVADYLRKKFQKFRASADLDEAISLHQSALDLCTVGHSDRSDSLYSLTLCFSNQYDNLDTIEDLEEAITLG</sequence>
<evidence type="ECO:0000313" key="1">
    <source>
        <dbReference type="EMBL" id="KIM50093.1"/>
    </source>
</evidence>
<gene>
    <name evidence="1" type="ORF">SCLCIDRAFT_1187606</name>
</gene>
<dbReference type="OrthoDB" id="3224744at2759"/>
<keyword evidence="2" id="KW-1185">Reference proteome</keyword>
<dbReference type="Proteomes" id="UP000053989">
    <property type="component" value="Unassembled WGS sequence"/>
</dbReference>
<evidence type="ECO:0000313" key="2">
    <source>
        <dbReference type="Proteomes" id="UP000053989"/>
    </source>
</evidence>
<dbReference type="Gene3D" id="1.25.40.10">
    <property type="entry name" value="Tetratricopeptide repeat domain"/>
    <property type="match status" value="1"/>
</dbReference>
<dbReference type="STRING" id="1036808.A0A0C2YK26"/>